<evidence type="ECO:0000313" key="2">
    <source>
        <dbReference type="EMBL" id="GAH53984.1"/>
    </source>
</evidence>
<gene>
    <name evidence="2" type="ORF">S03H2_34217</name>
</gene>
<dbReference type="InterPro" id="IPR050062">
    <property type="entry name" value="Pro-tRNA_synthetase"/>
</dbReference>
<dbReference type="InterPro" id="IPR045864">
    <property type="entry name" value="aa-tRNA-synth_II/BPL/LPL"/>
</dbReference>
<dbReference type="Gene3D" id="3.30.930.10">
    <property type="entry name" value="Bira Bifunctional Protein, Domain 2"/>
    <property type="match status" value="1"/>
</dbReference>
<dbReference type="GO" id="GO:0004827">
    <property type="term" value="F:proline-tRNA ligase activity"/>
    <property type="evidence" value="ECO:0007669"/>
    <property type="project" value="TreeGrafter"/>
</dbReference>
<dbReference type="SUPFAM" id="SSF52954">
    <property type="entry name" value="Class II aaRS ABD-related"/>
    <property type="match status" value="1"/>
</dbReference>
<dbReference type="InterPro" id="IPR004154">
    <property type="entry name" value="Anticodon-bd"/>
</dbReference>
<evidence type="ECO:0000259" key="1">
    <source>
        <dbReference type="Pfam" id="PF03129"/>
    </source>
</evidence>
<feature type="non-terminal residue" evidence="2">
    <location>
        <position position="1"/>
    </location>
</feature>
<dbReference type="InterPro" id="IPR036621">
    <property type="entry name" value="Anticodon-bd_dom_sf"/>
</dbReference>
<reference evidence="2" key="1">
    <citation type="journal article" date="2014" name="Front. Microbiol.">
        <title>High frequency of phylogenetically diverse reductive dehalogenase-homologous genes in deep subseafloor sedimentary metagenomes.</title>
        <authorList>
            <person name="Kawai M."/>
            <person name="Futagami T."/>
            <person name="Toyoda A."/>
            <person name="Takaki Y."/>
            <person name="Nishi S."/>
            <person name="Hori S."/>
            <person name="Arai W."/>
            <person name="Tsubouchi T."/>
            <person name="Morono Y."/>
            <person name="Uchiyama I."/>
            <person name="Ito T."/>
            <person name="Fujiyama A."/>
            <person name="Inagaki F."/>
            <person name="Takami H."/>
        </authorList>
    </citation>
    <scope>NUCLEOTIDE SEQUENCE</scope>
    <source>
        <strain evidence="2">Expedition CK06-06</strain>
    </source>
</reference>
<dbReference type="PANTHER" id="PTHR42753:SF2">
    <property type="entry name" value="PROLINE--TRNA LIGASE"/>
    <property type="match status" value="1"/>
</dbReference>
<dbReference type="EMBL" id="BARU01020863">
    <property type="protein sequence ID" value="GAH53984.1"/>
    <property type="molecule type" value="Genomic_DNA"/>
</dbReference>
<comment type="caution">
    <text evidence="2">The sequence shown here is derived from an EMBL/GenBank/DDBJ whole genome shotgun (WGS) entry which is preliminary data.</text>
</comment>
<sequence>FLSEKLGALFIDPNGVSHPIIMGCYGIGLDRLLAAAIEQNHDAQGIIWPMSIAPYHIYLCPLHLENPKVAAAAENLYADLEAQGLEVLFDDRKESPGVKFNDADLLGIPIRVTISPRTLETNSIEIKKRSEKEVQLLPLEGIAEKLKELITSQLLKG</sequence>
<dbReference type="Pfam" id="PF03129">
    <property type="entry name" value="HGTP_anticodon"/>
    <property type="match status" value="1"/>
</dbReference>
<dbReference type="Gene3D" id="3.40.50.800">
    <property type="entry name" value="Anticodon-binding domain"/>
    <property type="match status" value="1"/>
</dbReference>
<accession>X1HJJ6</accession>
<dbReference type="AlphaFoldDB" id="X1HJJ6"/>
<dbReference type="PANTHER" id="PTHR42753">
    <property type="entry name" value="MITOCHONDRIAL RIBOSOME PROTEIN L39/PROLYL-TRNA LIGASE FAMILY MEMBER"/>
    <property type="match status" value="1"/>
</dbReference>
<organism evidence="2">
    <name type="scientific">marine sediment metagenome</name>
    <dbReference type="NCBI Taxonomy" id="412755"/>
    <lineage>
        <taxon>unclassified sequences</taxon>
        <taxon>metagenomes</taxon>
        <taxon>ecological metagenomes</taxon>
    </lineage>
</organism>
<dbReference type="CDD" id="cd00861">
    <property type="entry name" value="ProRS_anticodon_short"/>
    <property type="match status" value="1"/>
</dbReference>
<proteinExistence type="predicted"/>
<feature type="domain" description="Anticodon-binding" evidence="1">
    <location>
        <begin position="58"/>
        <end position="149"/>
    </location>
</feature>
<dbReference type="InterPro" id="IPR044140">
    <property type="entry name" value="ProRS_anticodon_short"/>
</dbReference>
<dbReference type="GO" id="GO:0006433">
    <property type="term" value="P:prolyl-tRNA aminoacylation"/>
    <property type="evidence" value="ECO:0007669"/>
    <property type="project" value="TreeGrafter"/>
</dbReference>
<name>X1HJJ6_9ZZZZ</name>
<protein>
    <recommendedName>
        <fullName evidence="1">Anticodon-binding domain-containing protein</fullName>
    </recommendedName>
</protein>
<dbReference type="GO" id="GO:0005829">
    <property type="term" value="C:cytosol"/>
    <property type="evidence" value="ECO:0007669"/>
    <property type="project" value="TreeGrafter"/>
</dbReference>
<dbReference type="SUPFAM" id="SSF55681">
    <property type="entry name" value="Class II aaRS and biotin synthetases"/>
    <property type="match status" value="1"/>
</dbReference>